<comment type="similarity">
    <text evidence="6 7">Belongs to the ClpX chaperone family.</text>
</comment>
<dbReference type="SUPFAM" id="SSF57716">
    <property type="entry name" value="Glucocorticoid receptor-like (DNA-binding domain)"/>
    <property type="match status" value="1"/>
</dbReference>
<dbReference type="SMART" id="SM01086">
    <property type="entry name" value="ClpB_D2-small"/>
    <property type="match status" value="1"/>
</dbReference>
<keyword evidence="4 6" id="KW-0067">ATP-binding</keyword>
<sequence length="414" mass="46093">MAKKGTNDTCSFCGRPDSDVNLLIAGISAHICDKCVDQAYLIVKDSLKSDKGFGGLLDRKTLPNPKQIKEFLDQYIIGQDDAKRYLSVSVYNHYKRLLQEVGEDDIEIEKSNIIMVGPTGTGKTMLARTIAKLLHVPFAIVDATVLTEAGYVGEDIESILTRLLQAADYDVAAAERGIVFIDEIDKIARKGDNPSITRDVSGEGVQQGLLKLLEGSIVNVPPQGGRKHPDQKMIAVNTKNILFVCGGAFDGIERKIAQRLNTRVVGYSSALKNADIDRKELLKYITPQDLKSFGLIPEIIGRLPILTYLNALDHSALRRILTEPKNSIIKQYLKLFTMDDVELTFDEDVYDYIVDKAVEYKLGARGLRSIVETVMMEAMFTIPSSKEKSLHITKDYAIKQLESSNLDRLKNSYE</sequence>
<dbReference type="FunFam" id="3.40.50.300:FF:000005">
    <property type="entry name" value="ATP-dependent Clp protease ATP-binding subunit ClpX"/>
    <property type="match status" value="1"/>
</dbReference>
<dbReference type="GO" id="GO:0051301">
    <property type="term" value="P:cell division"/>
    <property type="evidence" value="ECO:0007669"/>
    <property type="project" value="TreeGrafter"/>
</dbReference>
<evidence type="ECO:0000256" key="1">
    <source>
        <dbReference type="ARBA" id="ARBA00022723"/>
    </source>
</evidence>
<dbReference type="GO" id="GO:0140662">
    <property type="term" value="F:ATP-dependent protein folding chaperone"/>
    <property type="evidence" value="ECO:0007669"/>
    <property type="project" value="InterPro"/>
</dbReference>
<protein>
    <recommendedName>
        <fullName evidence="6">ATP-dependent Clp protease ATP-binding subunit ClpX</fullName>
    </recommendedName>
</protein>
<keyword evidence="5 6" id="KW-0143">Chaperone</keyword>
<comment type="caution">
    <text evidence="6">Lacks conserved residue(s) required for the propagation of feature annotation.</text>
</comment>
<comment type="function">
    <text evidence="6">ATP-dependent specificity component of the Clp protease. It directs the protease to specific substrates. Can perform chaperone functions in the absence of ClpP.</text>
</comment>
<dbReference type="InterPro" id="IPR003959">
    <property type="entry name" value="ATPase_AAA_core"/>
</dbReference>
<dbReference type="InterPro" id="IPR046425">
    <property type="entry name" value="ClpX_bact"/>
</dbReference>
<dbReference type="Gene3D" id="3.40.50.300">
    <property type="entry name" value="P-loop containing nucleotide triphosphate hydrolases"/>
    <property type="match status" value="1"/>
</dbReference>
<dbReference type="GO" id="GO:0009376">
    <property type="term" value="C:HslUV protease complex"/>
    <property type="evidence" value="ECO:0007669"/>
    <property type="project" value="TreeGrafter"/>
</dbReference>
<keyword evidence="1 6" id="KW-0479">Metal-binding</keyword>
<dbReference type="HAMAP" id="MF_00175">
    <property type="entry name" value="ClpX"/>
    <property type="match status" value="1"/>
</dbReference>
<dbReference type="EMBL" id="QICL01000002">
    <property type="protein sequence ID" value="PXV68175.1"/>
    <property type="molecule type" value="Genomic_DNA"/>
</dbReference>
<feature type="binding site" evidence="6 7">
    <location>
        <position position="10"/>
    </location>
    <ligand>
        <name>Zn(2+)</name>
        <dbReference type="ChEBI" id="CHEBI:29105"/>
    </ligand>
</feature>
<dbReference type="Gene3D" id="6.20.220.10">
    <property type="entry name" value="ClpX chaperone, C4-type zinc finger domain"/>
    <property type="match status" value="1"/>
</dbReference>
<evidence type="ECO:0000259" key="8">
    <source>
        <dbReference type="PROSITE" id="PS51902"/>
    </source>
</evidence>
<reference evidence="9 10" key="1">
    <citation type="submission" date="2018-03" db="EMBL/GenBank/DDBJ databases">
        <title>Genomic Encyclopedia of Archaeal and Bacterial Type Strains, Phase II (KMG-II): from individual species to whole genera.</title>
        <authorList>
            <person name="Goeker M."/>
        </authorList>
    </citation>
    <scope>NUCLEOTIDE SEQUENCE [LARGE SCALE GENOMIC DNA]</scope>
    <source>
        <strain evidence="9 10">DSM 100214</strain>
    </source>
</reference>
<comment type="subunit">
    <text evidence="6">Component of the ClpX-ClpP complex. Forms a hexameric ring that, in the presence of ATP, binds to fourteen ClpP subunits assembled into a disk-like structure with a central cavity, resembling the structure of eukaryotic proteasomes.</text>
</comment>
<evidence type="ECO:0000256" key="2">
    <source>
        <dbReference type="ARBA" id="ARBA00022741"/>
    </source>
</evidence>
<dbReference type="GO" id="GO:0008233">
    <property type="term" value="F:peptidase activity"/>
    <property type="evidence" value="ECO:0007669"/>
    <property type="project" value="UniProtKB-KW"/>
</dbReference>
<dbReference type="GO" id="GO:0005524">
    <property type="term" value="F:ATP binding"/>
    <property type="evidence" value="ECO:0007669"/>
    <property type="project" value="UniProtKB-UniRule"/>
</dbReference>
<dbReference type="PROSITE" id="PS51902">
    <property type="entry name" value="CLPX_ZB"/>
    <property type="match status" value="1"/>
</dbReference>
<dbReference type="InterPro" id="IPR010603">
    <property type="entry name" value="Znf_CppX_C4"/>
</dbReference>
<dbReference type="RefSeq" id="WP_110309457.1">
    <property type="nucleotide sequence ID" value="NZ_QICL01000002.1"/>
</dbReference>
<dbReference type="PANTHER" id="PTHR48102">
    <property type="entry name" value="ATP-DEPENDENT CLP PROTEASE ATP-BINDING SUBUNIT CLPX-LIKE, MITOCHONDRIAL-RELATED"/>
    <property type="match status" value="1"/>
</dbReference>
<dbReference type="FunFam" id="1.10.8.60:FF:000002">
    <property type="entry name" value="ATP-dependent Clp protease ATP-binding subunit ClpX"/>
    <property type="match status" value="1"/>
</dbReference>
<feature type="binding site" evidence="6 7">
    <location>
        <position position="35"/>
    </location>
    <ligand>
        <name>Zn(2+)</name>
        <dbReference type="ChEBI" id="CHEBI:29105"/>
    </ligand>
</feature>
<keyword evidence="2 6" id="KW-0547">Nucleotide-binding</keyword>
<evidence type="ECO:0000256" key="3">
    <source>
        <dbReference type="ARBA" id="ARBA00022833"/>
    </source>
</evidence>
<dbReference type="Pfam" id="PF10431">
    <property type="entry name" value="ClpB_D2-small"/>
    <property type="match status" value="1"/>
</dbReference>
<dbReference type="GO" id="GO:0046983">
    <property type="term" value="F:protein dimerization activity"/>
    <property type="evidence" value="ECO:0007669"/>
    <property type="project" value="UniProtKB-UniRule"/>
</dbReference>
<dbReference type="SMART" id="SM00382">
    <property type="entry name" value="AAA"/>
    <property type="match status" value="1"/>
</dbReference>
<dbReference type="Pfam" id="PF07724">
    <property type="entry name" value="AAA_2"/>
    <property type="match status" value="1"/>
</dbReference>
<evidence type="ECO:0000313" key="9">
    <source>
        <dbReference type="EMBL" id="PXV68175.1"/>
    </source>
</evidence>
<keyword evidence="3 6" id="KW-0862">Zinc</keyword>
<dbReference type="InterPro" id="IPR027417">
    <property type="entry name" value="P-loop_NTPase"/>
</dbReference>
<dbReference type="Proteomes" id="UP000247973">
    <property type="component" value="Unassembled WGS sequence"/>
</dbReference>
<organism evidence="9 10">
    <name type="scientific">Dysgonomonas alginatilytica</name>
    <dbReference type="NCBI Taxonomy" id="1605892"/>
    <lineage>
        <taxon>Bacteria</taxon>
        <taxon>Pseudomonadati</taxon>
        <taxon>Bacteroidota</taxon>
        <taxon>Bacteroidia</taxon>
        <taxon>Bacteroidales</taxon>
        <taxon>Dysgonomonadaceae</taxon>
        <taxon>Dysgonomonas</taxon>
    </lineage>
</organism>
<dbReference type="AlphaFoldDB" id="A0A2V3Q074"/>
<dbReference type="SUPFAM" id="SSF52540">
    <property type="entry name" value="P-loop containing nucleoside triphosphate hydrolases"/>
    <property type="match status" value="1"/>
</dbReference>
<dbReference type="GO" id="GO:0016887">
    <property type="term" value="F:ATP hydrolysis activity"/>
    <property type="evidence" value="ECO:0007669"/>
    <property type="project" value="InterPro"/>
</dbReference>
<feature type="domain" description="ClpX-type ZB" evidence="8">
    <location>
        <begin position="1"/>
        <end position="51"/>
    </location>
</feature>
<dbReference type="InterPro" id="IPR019489">
    <property type="entry name" value="Clp_ATPase_C"/>
</dbReference>
<keyword evidence="9" id="KW-0378">Hydrolase</keyword>
<dbReference type="PANTHER" id="PTHR48102:SF7">
    <property type="entry name" value="ATP-DEPENDENT CLP PROTEASE ATP-BINDING SUBUNIT CLPX-LIKE, MITOCHONDRIAL"/>
    <property type="match status" value="1"/>
</dbReference>
<dbReference type="Gene3D" id="1.10.8.60">
    <property type="match status" value="1"/>
</dbReference>
<evidence type="ECO:0000256" key="4">
    <source>
        <dbReference type="ARBA" id="ARBA00022840"/>
    </source>
</evidence>
<dbReference type="SMART" id="SM00994">
    <property type="entry name" value="zf-C4_ClpX"/>
    <property type="match status" value="1"/>
</dbReference>
<evidence type="ECO:0000256" key="7">
    <source>
        <dbReference type="PROSITE-ProRule" id="PRU01250"/>
    </source>
</evidence>
<dbReference type="OrthoDB" id="9804062at2"/>
<dbReference type="InterPro" id="IPR003593">
    <property type="entry name" value="AAA+_ATPase"/>
</dbReference>
<keyword evidence="9" id="KW-0645">Protease</keyword>
<feature type="binding site" evidence="6 7">
    <location>
        <position position="13"/>
    </location>
    <ligand>
        <name>Zn(2+)</name>
        <dbReference type="ChEBI" id="CHEBI:29105"/>
    </ligand>
</feature>
<feature type="binding site" evidence="6 7">
    <location>
        <position position="32"/>
    </location>
    <ligand>
        <name>Zn(2+)</name>
        <dbReference type="ChEBI" id="CHEBI:29105"/>
    </ligand>
</feature>
<dbReference type="InterPro" id="IPR050052">
    <property type="entry name" value="ATP-dep_Clp_protease_ClpX"/>
</dbReference>
<keyword evidence="10" id="KW-1185">Reference proteome</keyword>
<gene>
    <name evidence="6" type="primary">clpX</name>
    <name evidence="9" type="ORF">CLV62_102207</name>
</gene>
<dbReference type="NCBIfam" id="NF003745">
    <property type="entry name" value="PRK05342.1"/>
    <property type="match status" value="1"/>
</dbReference>
<comment type="caution">
    <text evidence="9">The sequence shown here is derived from an EMBL/GenBank/DDBJ whole genome shotgun (WGS) entry which is preliminary data.</text>
</comment>
<dbReference type="Pfam" id="PF06689">
    <property type="entry name" value="zf-C4_ClpX"/>
    <property type="match status" value="1"/>
</dbReference>
<dbReference type="InterPro" id="IPR004487">
    <property type="entry name" value="Clp_protease_ATP-bd_su_ClpX"/>
</dbReference>
<accession>A0A2V3Q074</accession>
<proteinExistence type="inferred from homology"/>
<dbReference type="InterPro" id="IPR038366">
    <property type="entry name" value="Znf_CppX_C4_sf"/>
</dbReference>
<evidence type="ECO:0000256" key="6">
    <source>
        <dbReference type="HAMAP-Rule" id="MF_00175"/>
    </source>
</evidence>
<name>A0A2V3Q074_9BACT</name>
<dbReference type="GO" id="GO:0051603">
    <property type="term" value="P:proteolysis involved in protein catabolic process"/>
    <property type="evidence" value="ECO:0007669"/>
    <property type="project" value="TreeGrafter"/>
</dbReference>
<dbReference type="InterPro" id="IPR059188">
    <property type="entry name" value="Znf_CLPX-like"/>
</dbReference>
<dbReference type="NCBIfam" id="TIGR00382">
    <property type="entry name" value="clpX"/>
    <property type="match status" value="1"/>
</dbReference>
<dbReference type="GO" id="GO:0008270">
    <property type="term" value="F:zinc ion binding"/>
    <property type="evidence" value="ECO:0007669"/>
    <property type="project" value="UniProtKB-UniRule"/>
</dbReference>
<dbReference type="CDD" id="cd19497">
    <property type="entry name" value="RecA-like_ClpX"/>
    <property type="match status" value="1"/>
</dbReference>
<dbReference type="GO" id="GO:0051082">
    <property type="term" value="F:unfolded protein binding"/>
    <property type="evidence" value="ECO:0007669"/>
    <property type="project" value="UniProtKB-UniRule"/>
</dbReference>
<evidence type="ECO:0000313" key="10">
    <source>
        <dbReference type="Proteomes" id="UP000247973"/>
    </source>
</evidence>
<evidence type="ECO:0000256" key="5">
    <source>
        <dbReference type="ARBA" id="ARBA00023186"/>
    </source>
</evidence>